<dbReference type="EMBL" id="SOZI01000223">
    <property type="protein sequence ID" value="TNY17255.1"/>
    <property type="molecule type" value="Genomic_DNA"/>
</dbReference>
<comment type="caution">
    <text evidence="2">The sequence shown here is derived from an EMBL/GenBank/DDBJ whole genome shotgun (WGS) entry which is preliminary data.</text>
</comment>
<evidence type="ECO:0000259" key="1">
    <source>
        <dbReference type="PROSITE" id="PS50404"/>
    </source>
</evidence>
<dbReference type="CDD" id="cd03039">
    <property type="entry name" value="GST_N_Sigma_like"/>
    <property type="match status" value="1"/>
</dbReference>
<dbReference type="Proteomes" id="UP000311382">
    <property type="component" value="Unassembled WGS sequence"/>
</dbReference>
<dbReference type="OrthoDB" id="414243at2759"/>
<dbReference type="Gene3D" id="3.40.30.10">
    <property type="entry name" value="Glutaredoxin"/>
    <property type="match status" value="1"/>
</dbReference>
<name>A0A5C5FKM0_9BASI</name>
<keyword evidence="3" id="KW-1185">Reference proteome</keyword>
<organism evidence="2 3">
    <name type="scientific">Rhodotorula diobovata</name>
    <dbReference type="NCBI Taxonomy" id="5288"/>
    <lineage>
        <taxon>Eukaryota</taxon>
        <taxon>Fungi</taxon>
        <taxon>Dikarya</taxon>
        <taxon>Basidiomycota</taxon>
        <taxon>Pucciniomycotina</taxon>
        <taxon>Microbotryomycetes</taxon>
        <taxon>Sporidiobolales</taxon>
        <taxon>Sporidiobolaceae</taxon>
        <taxon>Rhodotorula</taxon>
    </lineage>
</organism>
<proteinExistence type="predicted"/>
<protein>
    <recommendedName>
        <fullName evidence="1">GST N-terminal domain-containing protein</fullName>
    </recommendedName>
</protein>
<reference evidence="2 3" key="1">
    <citation type="submission" date="2019-03" db="EMBL/GenBank/DDBJ databases">
        <title>Rhodosporidium diobovatum UCD-FST 08-225 genome sequencing, assembly, and annotation.</title>
        <authorList>
            <person name="Fakankun I.U."/>
            <person name="Fristensky B."/>
            <person name="Levin D.B."/>
        </authorList>
    </citation>
    <scope>NUCLEOTIDE SEQUENCE [LARGE SCALE GENOMIC DNA]</scope>
    <source>
        <strain evidence="2 3">UCD-FST 08-225</strain>
    </source>
</reference>
<dbReference type="InterPro" id="IPR004045">
    <property type="entry name" value="Glutathione_S-Trfase_N"/>
</dbReference>
<dbReference type="STRING" id="5288.A0A5C5FKM0"/>
<dbReference type="SUPFAM" id="SSF52833">
    <property type="entry name" value="Thioredoxin-like"/>
    <property type="match status" value="1"/>
</dbReference>
<gene>
    <name evidence="2" type="ORF">DMC30DRAFT_406340</name>
</gene>
<dbReference type="AlphaFoldDB" id="A0A5C5FKM0"/>
<dbReference type="InterPro" id="IPR036249">
    <property type="entry name" value="Thioredoxin-like_sf"/>
</dbReference>
<evidence type="ECO:0000313" key="2">
    <source>
        <dbReference type="EMBL" id="TNY17255.1"/>
    </source>
</evidence>
<dbReference type="PROSITE" id="PS50404">
    <property type="entry name" value="GST_NTER"/>
    <property type="match status" value="1"/>
</dbReference>
<feature type="domain" description="GST N-terminal" evidence="1">
    <location>
        <begin position="3"/>
        <end position="93"/>
    </location>
</feature>
<dbReference type="Pfam" id="PF02798">
    <property type="entry name" value="GST_N"/>
    <property type="match status" value="1"/>
</dbReference>
<accession>A0A5C5FKM0</accession>
<sequence length="282" mass="31050">MLGSLELVYWPIRGRGYPVVLLLKAARVPFTYIELAFDKDEHHGAKQRGELGLDDFPFGALPVLKVTSEEGEAVIAETSAILRYLETVVERELVVDPFKELSPLDQARIDMVHSAALFNSTVLFNSASSPTWLEGGDRAHLEHERILPFLRGLEHQLGSSSFPREAAFEPRRLSNGGVLFSAAACAIAYTLSMVCDVFPFSLARPLAASDPRQHGTLEARFPACAAVLRAVEGATGVAEWVASGERKERWSNWASFTPDKVRAAAERFDREVVDPEGREALS</sequence>
<evidence type="ECO:0000313" key="3">
    <source>
        <dbReference type="Proteomes" id="UP000311382"/>
    </source>
</evidence>